<dbReference type="Proteomes" id="UP000307440">
    <property type="component" value="Unassembled WGS sequence"/>
</dbReference>
<reference evidence="1 2" key="1">
    <citation type="journal article" date="2019" name="Nat. Ecol. Evol.">
        <title>Megaphylogeny resolves global patterns of mushroom evolution.</title>
        <authorList>
            <person name="Varga T."/>
            <person name="Krizsan K."/>
            <person name="Foldi C."/>
            <person name="Dima B."/>
            <person name="Sanchez-Garcia M."/>
            <person name="Sanchez-Ramirez S."/>
            <person name="Szollosi G.J."/>
            <person name="Szarkandi J.G."/>
            <person name="Papp V."/>
            <person name="Albert L."/>
            <person name="Andreopoulos W."/>
            <person name="Angelini C."/>
            <person name="Antonin V."/>
            <person name="Barry K.W."/>
            <person name="Bougher N.L."/>
            <person name="Buchanan P."/>
            <person name="Buyck B."/>
            <person name="Bense V."/>
            <person name="Catcheside P."/>
            <person name="Chovatia M."/>
            <person name="Cooper J."/>
            <person name="Damon W."/>
            <person name="Desjardin D."/>
            <person name="Finy P."/>
            <person name="Geml J."/>
            <person name="Haridas S."/>
            <person name="Hughes K."/>
            <person name="Justo A."/>
            <person name="Karasinski D."/>
            <person name="Kautmanova I."/>
            <person name="Kiss B."/>
            <person name="Kocsube S."/>
            <person name="Kotiranta H."/>
            <person name="LaButti K.M."/>
            <person name="Lechner B.E."/>
            <person name="Liimatainen K."/>
            <person name="Lipzen A."/>
            <person name="Lukacs Z."/>
            <person name="Mihaltcheva S."/>
            <person name="Morgado L.N."/>
            <person name="Niskanen T."/>
            <person name="Noordeloos M.E."/>
            <person name="Ohm R.A."/>
            <person name="Ortiz-Santana B."/>
            <person name="Ovrebo C."/>
            <person name="Racz N."/>
            <person name="Riley R."/>
            <person name="Savchenko A."/>
            <person name="Shiryaev A."/>
            <person name="Soop K."/>
            <person name="Spirin V."/>
            <person name="Szebenyi C."/>
            <person name="Tomsovsky M."/>
            <person name="Tulloss R.E."/>
            <person name="Uehling J."/>
            <person name="Grigoriev I.V."/>
            <person name="Vagvolgyi C."/>
            <person name="Papp T."/>
            <person name="Martin F.M."/>
            <person name="Miettinen O."/>
            <person name="Hibbett D.S."/>
            <person name="Nagy L.G."/>
        </authorList>
    </citation>
    <scope>NUCLEOTIDE SEQUENCE [LARGE SCALE GENOMIC DNA]</scope>
    <source>
        <strain evidence="1 2">CBS 121175</strain>
    </source>
</reference>
<protein>
    <recommendedName>
        <fullName evidence="3">F-box domain-containing protein</fullName>
    </recommendedName>
</protein>
<evidence type="ECO:0000313" key="2">
    <source>
        <dbReference type="Proteomes" id="UP000307440"/>
    </source>
</evidence>
<gene>
    <name evidence="1" type="ORF">FA15DRAFT_689394</name>
</gene>
<sequence length="418" mass="46930">MSSALPRRLPRKSILKSQRPLISPRTLALSLSITDRFPLELFRIIIDWLYTSNDRHALNACALVCRAWLPLCRVHYTPRMTVSPANASEFLDITSSPHLTIASTVTQLTLQKQETMVDHFFIVNSSSPPSPCTQFSLGHLLSSAQPLASITKLTLQKGYGETREIAPHLHAFAQLQDLELRSFEFTSFSDLTAVIASQAQLRRLSLTDIAWRDWGLPSALADRTHRLPPGLRHLEVFMEHSAGLFQWMLAEFRAQPLEFVQLGGIMEVEDAIAVSRFLRGLGSVLKHLRLYSPSRISQVNLVHNTGLESLIISHLHMHDSKDPGNSHHHNRTDEVCTILSQLCSPSLCSISLQLLLTDPESFSTIDWQDVARILSLPRYRNLKSFEFRIPGLKRSMVGMILKNIPDAAEKGILSVVKG</sequence>
<name>A0A5C3KIZ5_COPMA</name>
<evidence type="ECO:0008006" key="3">
    <source>
        <dbReference type="Google" id="ProtNLM"/>
    </source>
</evidence>
<accession>A0A5C3KIZ5</accession>
<evidence type="ECO:0000313" key="1">
    <source>
        <dbReference type="EMBL" id="TFK19813.1"/>
    </source>
</evidence>
<dbReference type="SUPFAM" id="SSF52047">
    <property type="entry name" value="RNI-like"/>
    <property type="match status" value="1"/>
</dbReference>
<dbReference type="EMBL" id="ML210324">
    <property type="protein sequence ID" value="TFK19813.1"/>
    <property type="molecule type" value="Genomic_DNA"/>
</dbReference>
<proteinExistence type="predicted"/>
<organism evidence="1 2">
    <name type="scientific">Coprinopsis marcescibilis</name>
    <name type="common">Agaric fungus</name>
    <name type="synonym">Psathyrella marcescibilis</name>
    <dbReference type="NCBI Taxonomy" id="230819"/>
    <lineage>
        <taxon>Eukaryota</taxon>
        <taxon>Fungi</taxon>
        <taxon>Dikarya</taxon>
        <taxon>Basidiomycota</taxon>
        <taxon>Agaricomycotina</taxon>
        <taxon>Agaricomycetes</taxon>
        <taxon>Agaricomycetidae</taxon>
        <taxon>Agaricales</taxon>
        <taxon>Agaricineae</taxon>
        <taxon>Psathyrellaceae</taxon>
        <taxon>Coprinopsis</taxon>
    </lineage>
</organism>
<keyword evidence="2" id="KW-1185">Reference proteome</keyword>
<dbReference type="AlphaFoldDB" id="A0A5C3KIZ5"/>
<dbReference type="OrthoDB" id="2789810at2759"/>